<gene>
    <name evidence="1" type="ORF">CDV36_000181</name>
</gene>
<organism evidence="1 2">
    <name type="scientific">Fusarium kuroshium</name>
    <dbReference type="NCBI Taxonomy" id="2010991"/>
    <lineage>
        <taxon>Eukaryota</taxon>
        <taxon>Fungi</taxon>
        <taxon>Dikarya</taxon>
        <taxon>Ascomycota</taxon>
        <taxon>Pezizomycotina</taxon>
        <taxon>Sordariomycetes</taxon>
        <taxon>Hypocreomycetidae</taxon>
        <taxon>Hypocreales</taxon>
        <taxon>Nectriaceae</taxon>
        <taxon>Fusarium</taxon>
        <taxon>Fusarium solani species complex</taxon>
    </lineage>
</organism>
<dbReference type="InterPro" id="IPR029069">
    <property type="entry name" value="HotDog_dom_sf"/>
</dbReference>
<comment type="caution">
    <text evidence="1">The sequence shown here is derived from an EMBL/GenBank/DDBJ whole genome shotgun (WGS) entry which is preliminary data.</text>
</comment>
<evidence type="ECO:0000313" key="1">
    <source>
        <dbReference type="EMBL" id="RMJ20115.1"/>
    </source>
</evidence>
<keyword evidence="2" id="KW-1185">Reference proteome</keyword>
<dbReference type="CDD" id="cd00586">
    <property type="entry name" value="4HBT"/>
    <property type="match status" value="1"/>
</dbReference>
<dbReference type="Pfam" id="PF13279">
    <property type="entry name" value="4HBT_2"/>
    <property type="match status" value="1"/>
</dbReference>
<proteinExistence type="predicted"/>
<sequence length="284" mass="33189">MSFVTRLRSSGVLRPLSALPRIQFRCYTCTTPRQSQDNSTASKDTAPLDSRWFSNLQARIEKLRSSKYPPECVSQAEKLYQHTTADWIELLAGREGFITDKSWRALDHYPLLWGDMDSMGVLQKLRHVNNVMYNKYVETARVRFVKHHADDAPTEEQRRQWDDLPTPRSLGLILRRITTEFKLPMTFPDHITVLYKLSERPRYDSTSLLMEGWILSDQHRRLSAKCIDDTAIYDYTTSKRSVLKPFMVEKFQETFDRQVESQVKCDKDARSVIAAVEGLERQFQ</sequence>
<protein>
    <recommendedName>
        <fullName evidence="3">Thioesterase domain-containing protein</fullName>
    </recommendedName>
</protein>
<evidence type="ECO:0000313" key="2">
    <source>
        <dbReference type="Proteomes" id="UP000277212"/>
    </source>
</evidence>
<evidence type="ECO:0008006" key="3">
    <source>
        <dbReference type="Google" id="ProtNLM"/>
    </source>
</evidence>
<dbReference type="OrthoDB" id="5538558at2759"/>
<accession>A0A3M2SS11</accession>
<name>A0A3M2SS11_9HYPO</name>
<dbReference type="Gene3D" id="3.10.129.10">
    <property type="entry name" value="Hotdog Thioesterase"/>
    <property type="match status" value="1"/>
</dbReference>
<reference evidence="1 2" key="1">
    <citation type="submission" date="2017-06" db="EMBL/GenBank/DDBJ databases">
        <title>Comparative genomic analysis of Ambrosia Fusariam Clade fungi.</title>
        <authorList>
            <person name="Stajich J.E."/>
            <person name="Carrillo J."/>
            <person name="Kijimoto T."/>
            <person name="Eskalen A."/>
            <person name="O'Donnell K."/>
            <person name="Kasson M."/>
        </authorList>
    </citation>
    <scope>NUCLEOTIDE SEQUENCE [LARGE SCALE GENOMIC DNA]</scope>
    <source>
        <strain evidence="1">UCR3666</strain>
    </source>
</reference>
<dbReference type="EMBL" id="NKUJ01000002">
    <property type="protein sequence ID" value="RMJ20115.1"/>
    <property type="molecule type" value="Genomic_DNA"/>
</dbReference>
<dbReference type="SUPFAM" id="SSF54637">
    <property type="entry name" value="Thioesterase/thiol ester dehydrase-isomerase"/>
    <property type="match status" value="1"/>
</dbReference>
<dbReference type="Proteomes" id="UP000277212">
    <property type="component" value="Unassembled WGS sequence"/>
</dbReference>
<dbReference type="AlphaFoldDB" id="A0A3M2SS11"/>